<dbReference type="PANTHER" id="PTHR43377:SF1">
    <property type="entry name" value="BILIVERDIN REDUCTASE A"/>
    <property type="match status" value="1"/>
</dbReference>
<dbReference type="SUPFAM" id="SSF51735">
    <property type="entry name" value="NAD(P)-binding Rossmann-fold domains"/>
    <property type="match status" value="1"/>
</dbReference>
<dbReference type="EMBL" id="CP042875">
    <property type="protein sequence ID" value="QEF20020.1"/>
    <property type="molecule type" value="Genomic_DNA"/>
</dbReference>
<sequence length="355" mass="40822">MKVLIIGMGFSGQMFLEAFQNISPLYNNDIDIAYTSRSEKDIDLVYYPTIESALEVFKPDILVISVNDENHGEVLFSIQNFNGFVICEKPFVDPNFKLENAEKLLKYTSGFCLNMVARYSQAARLLKAYVNENNLKLVRANFLWEKNRINDYRPTTGVISEIIHSLDLVQWINGNSPLQLRHIQGVKSDYSISGDEISDSVSVMGEINGAVVTGYSSFVNLFRRRELDFVFQDANNQLIFAQLSYDTPNWYEDSVKIWTETSTQSEELLYFNSLEHEYNGDRKIERIINVVKDVTDFVMLEKEPSFGFPNLKDAVRLQELLNEIDSKKSSFYRVKYNSSEKRVLLNENSGFGRLG</sequence>
<gene>
    <name evidence="2" type="ORF">FRY47_27150</name>
</gene>
<geneLocation type="plasmid" evidence="2">
    <name>unnamed1</name>
</geneLocation>
<evidence type="ECO:0000259" key="1">
    <source>
        <dbReference type="Pfam" id="PF01408"/>
    </source>
</evidence>
<feature type="domain" description="Gfo/Idh/MocA-like oxidoreductase N-terminal" evidence="1">
    <location>
        <begin position="1"/>
        <end position="106"/>
    </location>
</feature>
<protein>
    <submittedName>
        <fullName evidence="2">Oxidoreductase</fullName>
    </submittedName>
</protein>
<accession>A0A5B9I2Z2</accession>
<dbReference type="InterPro" id="IPR051450">
    <property type="entry name" value="Gfo/Idh/MocA_Oxidoreductases"/>
</dbReference>
<dbReference type="Pfam" id="PF01408">
    <property type="entry name" value="GFO_IDH_MocA"/>
    <property type="match status" value="1"/>
</dbReference>
<dbReference type="PANTHER" id="PTHR43377">
    <property type="entry name" value="BILIVERDIN REDUCTASE A"/>
    <property type="match status" value="1"/>
</dbReference>
<keyword evidence="2" id="KW-0614">Plasmid</keyword>
<organism evidence="2">
    <name type="scientific">Bacillus cereus</name>
    <dbReference type="NCBI Taxonomy" id="1396"/>
    <lineage>
        <taxon>Bacteria</taxon>
        <taxon>Bacillati</taxon>
        <taxon>Bacillota</taxon>
        <taxon>Bacilli</taxon>
        <taxon>Bacillales</taxon>
        <taxon>Bacillaceae</taxon>
        <taxon>Bacillus</taxon>
        <taxon>Bacillus cereus group</taxon>
    </lineage>
</organism>
<proteinExistence type="predicted"/>
<dbReference type="InterPro" id="IPR036291">
    <property type="entry name" value="NAD(P)-bd_dom_sf"/>
</dbReference>
<dbReference type="Gene3D" id="3.30.360.10">
    <property type="entry name" value="Dihydrodipicolinate Reductase, domain 2"/>
    <property type="match status" value="1"/>
</dbReference>
<reference evidence="2" key="1">
    <citation type="submission" date="2019-08" db="EMBL/GenBank/DDBJ databases">
        <title>Antibiosis Participates in the Biocontrol of Bucillus cereus 0-9 Against Rice Sheath Blight.</title>
        <authorList>
            <person name="Wang G."/>
            <person name="Liu F."/>
        </authorList>
    </citation>
    <scope>NUCLEOTIDE SEQUENCE</scope>
    <source>
        <strain evidence="2">09</strain>
        <plasmid evidence="2">unnamed1</plasmid>
    </source>
</reference>
<dbReference type="AlphaFoldDB" id="A0A5B9I2Z2"/>
<evidence type="ECO:0000313" key="2">
    <source>
        <dbReference type="EMBL" id="QEF20020.1"/>
    </source>
</evidence>
<dbReference type="RefSeq" id="WP_000866045.1">
    <property type="nucleotide sequence ID" value="NZ_CP042875.1"/>
</dbReference>
<dbReference type="Gene3D" id="3.40.50.720">
    <property type="entry name" value="NAD(P)-binding Rossmann-like Domain"/>
    <property type="match status" value="1"/>
</dbReference>
<dbReference type="InterPro" id="IPR000683">
    <property type="entry name" value="Gfo/Idh/MocA-like_OxRdtase_N"/>
</dbReference>
<name>A0A5B9I2Z2_BACCE</name>
<dbReference type="GO" id="GO:0000166">
    <property type="term" value="F:nucleotide binding"/>
    <property type="evidence" value="ECO:0007669"/>
    <property type="project" value="InterPro"/>
</dbReference>